<accession>A0ACD1FUB8</accession>
<protein>
    <submittedName>
        <fullName evidence="1">Thioredoxin-like protein</fullName>
    </submittedName>
</protein>
<sequence length="822" mass="91960">MCHLMRASLLAWSFLSLLSIPTWATSAGDASPKHHLAKRDGSTEPKSTLFNGIEVPPIRSLTPDDFDETVKDGYWFIKEYSPSCPHCQKIAPTWQTLYEFYYTSDPLSSSSGKSSDTKSLNSFDKFYNFHFAEVNCLVYGDLCRKLEVKYFPTFALYHNGEMVEQFTGKKSMQGLSEFVEEKLEQIKPGSRPAQGLNLPKPGDTSVDTKAQPDAPVAKDKDPEAGAKAGEKHNEQAAQLASSDAPVAKDAAQTKAKPSGPVNPQGISVPLTAESFQKLVTTTQDPWFIKFYAPWCGHCQALAPNWQEMAREMQGTLNVGEVNCDVETRLCKDARVNQFPTIYFFRGGERVEYNGLRGLGDLVNYANKAVEIGSGVQDVDATTFKELEEKEDVIFLYFYDHATTSEDFKALERLTLSLVGHARLVKTNSGALAERFKISTWPRLLVSRDGRPNYYNALAPKDMRDFRQILGWMRSVWLPIVPEVTASNAREIMDGKYVVLGILSRKHSDEFLQSKRELKNAAHEWMDKQVQLFQLERAELRDAKQLRIEEAEDRNDQRALRAAKNMRITIREDDKKQVGFAWVDGDFWERWLRTQFGIDVENGERVIINDQDNRRYWDTSSSGASIMASRTSILETIPLVVSNPPKLTPKSTIGTFESIFFFTRSFISGHPILFVIILILFIVGATFVARGRAARRGGRGGILGVTGNSSGGFFNLDGKEGLLNGGSTGKVFSQTLRRAAAQNAGGYRSPFGPKYSTPLHWHGLTTRSAVTAGTIASGFGVSAGVFLLFFFGEVPRVRRDILQKVPFLDEYFDRTIAPEDNPF</sequence>
<evidence type="ECO:0000313" key="1">
    <source>
        <dbReference type="EMBL" id="RAH40515.1"/>
    </source>
</evidence>
<keyword evidence="2" id="KW-1185">Reference proteome</keyword>
<name>A0ACD1FUB8_9EURO</name>
<gene>
    <name evidence="1" type="ORF">BO95DRAFT_468664</name>
</gene>
<dbReference type="Proteomes" id="UP000249057">
    <property type="component" value="Unassembled WGS sequence"/>
</dbReference>
<evidence type="ECO:0000313" key="2">
    <source>
        <dbReference type="Proteomes" id="UP000249057"/>
    </source>
</evidence>
<proteinExistence type="predicted"/>
<organism evidence="1 2">
    <name type="scientific">Aspergillus brunneoviolaceus CBS 621.78</name>
    <dbReference type="NCBI Taxonomy" id="1450534"/>
    <lineage>
        <taxon>Eukaryota</taxon>
        <taxon>Fungi</taxon>
        <taxon>Dikarya</taxon>
        <taxon>Ascomycota</taxon>
        <taxon>Pezizomycotina</taxon>
        <taxon>Eurotiomycetes</taxon>
        <taxon>Eurotiomycetidae</taxon>
        <taxon>Eurotiales</taxon>
        <taxon>Aspergillaceae</taxon>
        <taxon>Aspergillus</taxon>
        <taxon>Aspergillus subgen. Circumdati</taxon>
    </lineage>
</organism>
<reference evidence="1" key="1">
    <citation type="submission" date="2018-02" db="EMBL/GenBank/DDBJ databases">
        <title>The genomes of Aspergillus section Nigri reveals drivers in fungal speciation.</title>
        <authorList>
            <consortium name="DOE Joint Genome Institute"/>
            <person name="Vesth T.C."/>
            <person name="Nybo J."/>
            <person name="Theobald S."/>
            <person name="Brandl J."/>
            <person name="Frisvad J.C."/>
            <person name="Nielsen K.F."/>
            <person name="Lyhne E.K."/>
            <person name="Kogle M.E."/>
            <person name="Kuo A."/>
            <person name="Riley R."/>
            <person name="Clum A."/>
            <person name="Nolan M."/>
            <person name="Lipzen A."/>
            <person name="Salamov A."/>
            <person name="Henrissat B."/>
            <person name="Wiebenga A."/>
            <person name="De vries R.P."/>
            <person name="Grigoriev I.V."/>
            <person name="Mortensen U.H."/>
            <person name="Andersen M.R."/>
            <person name="Baker S.E."/>
        </authorList>
    </citation>
    <scope>NUCLEOTIDE SEQUENCE</scope>
    <source>
        <strain evidence="1">CBS 621.78</strain>
    </source>
</reference>
<dbReference type="EMBL" id="KZ825407">
    <property type="protein sequence ID" value="RAH40515.1"/>
    <property type="molecule type" value="Genomic_DNA"/>
</dbReference>